<keyword evidence="2" id="KW-0548">Nucleotidyltransferase</keyword>
<dbReference type="GO" id="GO:0003964">
    <property type="term" value="F:RNA-directed DNA polymerase activity"/>
    <property type="evidence" value="ECO:0007669"/>
    <property type="project" value="UniProtKB-KW"/>
</dbReference>
<evidence type="ECO:0000313" key="3">
    <source>
        <dbReference type="Proteomes" id="UP000265566"/>
    </source>
</evidence>
<proteinExistence type="predicted"/>
<reference evidence="3" key="1">
    <citation type="journal article" date="2018" name="Nat. Plants">
        <title>Whole-genome landscape of Medicago truncatula symbiotic genes.</title>
        <authorList>
            <person name="Pecrix Y."/>
            <person name="Staton S.E."/>
            <person name="Sallet E."/>
            <person name="Lelandais-Briere C."/>
            <person name="Moreau S."/>
            <person name="Carrere S."/>
            <person name="Blein T."/>
            <person name="Jardinaud M.F."/>
            <person name="Latrasse D."/>
            <person name="Zouine M."/>
            <person name="Zahm M."/>
            <person name="Kreplak J."/>
            <person name="Mayjonade B."/>
            <person name="Satge C."/>
            <person name="Perez M."/>
            <person name="Cauet S."/>
            <person name="Marande W."/>
            <person name="Chantry-Darmon C."/>
            <person name="Lopez-Roques C."/>
            <person name="Bouchez O."/>
            <person name="Berard A."/>
            <person name="Debelle F."/>
            <person name="Munos S."/>
            <person name="Bendahmane A."/>
            <person name="Berges H."/>
            <person name="Niebel A."/>
            <person name="Buitink J."/>
            <person name="Frugier F."/>
            <person name="Benhamed M."/>
            <person name="Crespi M."/>
            <person name="Gouzy J."/>
            <person name="Gamas P."/>
        </authorList>
    </citation>
    <scope>NUCLEOTIDE SEQUENCE [LARGE SCALE GENOMIC DNA]</scope>
    <source>
        <strain evidence="3">cv. Jemalong A17</strain>
    </source>
</reference>
<sequence>MPDENGMFSVNSSYRVLVEEGLGVEEEWAFVKLWKSPAPSKVVAFSWMAIIDRIPTRSNLAFRRVLATGDPQGCVLCGHGEETTTHLFLHCNVVALIWRKLMDWLEINLITPSNLFMHFACWSDTCNLSFS</sequence>
<gene>
    <name evidence="2" type="ORF">MtrunA17_Chr2g0297221</name>
</gene>
<accession>A0A396JAL5</accession>
<dbReference type="EMBL" id="PSQE01000002">
    <property type="protein sequence ID" value="RHN73323.1"/>
    <property type="molecule type" value="Genomic_DNA"/>
</dbReference>
<organism evidence="2 3">
    <name type="scientific">Medicago truncatula</name>
    <name type="common">Barrel medic</name>
    <name type="synonym">Medicago tribuloides</name>
    <dbReference type="NCBI Taxonomy" id="3880"/>
    <lineage>
        <taxon>Eukaryota</taxon>
        <taxon>Viridiplantae</taxon>
        <taxon>Streptophyta</taxon>
        <taxon>Embryophyta</taxon>
        <taxon>Tracheophyta</taxon>
        <taxon>Spermatophyta</taxon>
        <taxon>Magnoliopsida</taxon>
        <taxon>eudicotyledons</taxon>
        <taxon>Gunneridae</taxon>
        <taxon>Pentapetalae</taxon>
        <taxon>rosids</taxon>
        <taxon>fabids</taxon>
        <taxon>Fabales</taxon>
        <taxon>Fabaceae</taxon>
        <taxon>Papilionoideae</taxon>
        <taxon>50 kb inversion clade</taxon>
        <taxon>NPAAA clade</taxon>
        <taxon>Hologalegina</taxon>
        <taxon>IRL clade</taxon>
        <taxon>Trifolieae</taxon>
        <taxon>Medicago</taxon>
    </lineage>
</organism>
<dbReference type="InterPro" id="IPR026960">
    <property type="entry name" value="RVT-Znf"/>
</dbReference>
<evidence type="ECO:0000259" key="1">
    <source>
        <dbReference type="Pfam" id="PF13966"/>
    </source>
</evidence>
<keyword evidence="2" id="KW-0808">Transferase</keyword>
<feature type="domain" description="Reverse transcriptase zinc-binding" evidence="1">
    <location>
        <begin position="8"/>
        <end position="98"/>
    </location>
</feature>
<evidence type="ECO:0000313" key="2">
    <source>
        <dbReference type="EMBL" id="RHN73323.1"/>
    </source>
</evidence>
<dbReference type="Proteomes" id="UP000265566">
    <property type="component" value="Chromosome 2"/>
</dbReference>
<keyword evidence="2" id="KW-0695">RNA-directed DNA polymerase</keyword>
<dbReference type="Pfam" id="PF13966">
    <property type="entry name" value="zf-RVT"/>
    <property type="match status" value="1"/>
</dbReference>
<dbReference type="AlphaFoldDB" id="A0A396JAL5"/>
<dbReference type="Gramene" id="rna9124">
    <property type="protein sequence ID" value="RHN73323.1"/>
    <property type="gene ID" value="gene9124"/>
</dbReference>
<protein>
    <submittedName>
        <fullName evidence="2">Putative reverse transcriptase zinc-binding domain-containing protein</fullName>
    </submittedName>
</protein>
<comment type="caution">
    <text evidence="2">The sequence shown here is derived from an EMBL/GenBank/DDBJ whole genome shotgun (WGS) entry which is preliminary data.</text>
</comment>
<name>A0A396JAL5_MEDTR</name>